<feature type="signal peptide" evidence="1">
    <location>
        <begin position="1"/>
        <end position="21"/>
    </location>
</feature>
<dbReference type="Proteomes" id="UP001331761">
    <property type="component" value="Unassembled WGS sequence"/>
</dbReference>
<keyword evidence="1" id="KW-0732">Signal</keyword>
<evidence type="ECO:0000256" key="1">
    <source>
        <dbReference type="SAM" id="SignalP"/>
    </source>
</evidence>
<evidence type="ECO:0000259" key="2">
    <source>
        <dbReference type="Pfam" id="PF00059"/>
    </source>
</evidence>
<dbReference type="EMBL" id="WIXE01019984">
    <property type="protein sequence ID" value="KAK5969588.1"/>
    <property type="molecule type" value="Genomic_DNA"/>
</dbReference>
<dbReference type="Pfam" id="PF00059">
    <property type="entry name" value="Lectin_C"/>
    <property type="match status" value="1"/>
</dbReference>
<dbReference type="InterPro" id="IPR016186">
    <property type="entry name" value="C-type_lectin-like/link_sf"/>
</dbReference>
<dbReference type="InterPro" id="IPR016187">
    <property type="entry name" value="CTDL_fold"/>
</dbReference>
<dbReference type="CDD" id="cd00037">
    <property type="entry name" value="CLECT"/>
    <property type="match status" value="1"/>
</dbReference>
<evidence type="ECO:0000313" key="3">
    <source>
        <dbReference type="EMBL" id="KAK5969588.1"/>
    </source>
</evidence>
<sequence>MSFKNVFAGLVMLLCVITVGCDLNITAFRIEKAKKFEWIYYSINGRERGLKVLPPKFGYNHEAEKMCRDEGAHLASIHSKEENDFIYGAFLFLSQQECYFSERRHPSAAGSIFA</sequence>
<comment type="caution">
    <text evidence="3">The sequence shown here is derived from an EMBL/GenBank/DDBJ whole genome shotgun (WGS) entry which is preliminary data.</text>
</comment>
<dbReference type="InterPro" id="IPR001304">
    <property type="entry name" value="C-type_lectin-like"/>
</dbReference>
<dbReference type="PROSITE" id="PS51257">
    <property type="entry name" value="PROKAR_LIPOPROTEIN"/>
    <property type="match status" value="1"/>
</dbReference>
<reference evidence="3 4" key="1">
    <citation type="submission" date="2019-10" db="EMBL/GenBank/DDBJ databases">
        <title>Assembly and Annotation for the nematode Trichostrongylus colubriformis.</title>
        <authorList>
            <person name="Martin J."/>
        </authorList>
    </citation>
    <scope>NUCLEOTIDE SEQUENCE [LARGE SCALE GENOMIC DNA]</scope>
    <source>
        <strain evidence="3">G859</strain>
        <tissue evidence="3">Whole worm</tissue>
    </source>
</reference>
<dbReference type="AlphaFoldDB" id="A0AAN8IGT5"/>
<organism evidence="3 4">
    <name type="scientific">Trichostrongylus colubriformis</name>
    <name type="common">Black scour worm</name>
    <dbReference type="NCBI Taxonomy" id="6319"/>
    <lineage>
        <taxon>Eukaryota</taxon>
        <taxon>Metazoa</taxon>
        <taxon>Ecdysozoa</taxon>
        <taxon>Nematoda</taxon>
        <taxon>Chromadorea</taxon>
        <taxon>Rhabditida</taxon>
        <taxon>Rhabditina</taxon>
        <taxon>Rhabditomorpha</taxon>
        <taxon>Strongyloidea</taxon>
        <taxon>Trichostrongylidae</taxon>
        <taxon>Trichostrongylus</taxon>
    </lineage>
</organism>
<feature type="chain" id="PRO_5043044845" description="C-type lectin domain-containing protein" evidence="1">
    <location>
        <begin position="22"/>
        <end position="114"/>
    </location>
</feature>
<keyword evidence="4" id="KW-1185">Reference proteome</keyword>
<evidence type="ECO:0000313" key="4">
    <source>
        <dbReference type="Proteomes" id="UP001331761"/>
    </source>
</evidence>
<accession>A0AAN8IGT5</accession>
<proteinExistence type="predicted"/>
<dbReference type="SUPFAM" id="SSF56436">
    <property type="entry name" value="C-type lectin-like"/>
    <property type="match status" value="1"/>
</dbReference>
<protein>
    <recommendedName>
        <fullName evidence="2">C-type lectin domain-containing protein</fullName>
    </recommendedName>
</protein>
<dbReference type="Gene3D" id="3.10.100.10">
    <property type="entry name" value="Mannose-Binding Protein A, subunit A"/>
    <property type="match status" value="1"/>
</dbReference>
<feature type="domain" description="C-type lectin" evidence="2">
    <location>
        <begin position="61"/>
        <end position="87"/>
    </location>
</feature>
<name>A0AAN8IGT5_TRICO</name>
<gene>
    <name evidence="3" type="ORF">GCK32_022052</name>
</gene>